<evidence type="ECO:0000313" key="5">
    <source>
        <dbReference type="Proteomes" id="UP000254958"/>
    </source>
</evidence>
<dbReference type="AlphaFoldDB" id="A0A370FY86"/>
<sequence>MAWTVRRSMVWLVLMVPVGPGAVAARPVHRPFDPNIYVAIPSRAVPTAASFTATTLPDGGGERVDVVGKRTVYEAAPVPDEQVRKPAGDDDFGIPLGPLGKFRVGGGEPDPHHDPVTGTYLAPFGASYERSSPLMTR</sequence>
<feature type="region of interest" description="Disordered" evidence="1">
    <location>
        <begin position="98"/>
        <end position="123"/>
    </location>
</feature>
<dbReference type="EMBL" id="JABEQI010000010">
    <property type="protein sequence ID" value="MBB2187607.1"/>
    <property type="molecule type" value="Genomic_DNA"/>
</dbReference>
<feature type="signal peptide" evidence="2">
    <location>
        <begin position="1"/>
        <end position="24"/>
    </location>
</feature>
<dbReference type="EMBL" id="QQAW01000009">
    <property type="protein sequence ID" value="RDI36502.1"/>
    <property type="molecule type" value="Genomic_DNA"/>
</dbReference>
<keyword evidence="5" id="KW-1185">Reference proteome</keyword>
<gene>
    <name evidence="4" type="ORF">C7453_10918</name>
    <name evidence="3" type="ORF">HLH32_14715</name>
</gene>
<reference evidence="4 5" key="1">
    <citation type="submission" date="2018-07" db="EMBL/GenBank/DDBJ databases">
        <title>Genomic Encyclopedia of Type Strains, Phase IV (KMG-IV): sequencing the most valuable type-strain genomes for metagenomic binning, comparative biology and taxonomic classification.</title>
        <authorList>
            <person name="Goeker M."/>
        </authorList>
    </citation>
    <scope>NUCLEOTIDE SEQUENCE [LARGE SCALE GENOMIC DNA]</scope>
    <source>
        <strain evidence="4 5">DSM 5603</strain>
    </source>
</reference>
<reference evidence="3 6" key="2">
    <citation type="submission" date="2020-04" db="EMBL/GenBank/DDBJ databases">
        <title>Description of novel Gluconacetobacter.</title>
        <authorList>
            <person name="Sombolestani A."/>
        </authorList>
    </citation>
    <scope>NUCLEOTIDE SEQUENCE [LARGE SCALE GENOMIC DNA]</scope>
    <source>
        <strain evidence="3 6">LMG 1382</strain>
    </source>
</reference>
<dbReference type="Proteomes" id="UP000254958">
    <property type="component" value="Unassembled WGS sequence"/>
</dbReference>
<feature type="chain" id="PRO_5044585197" evidence="2">
    <location>
        <begin position="25"/>
        <end position="137"/>
    </location>
</feature>
<evidence type="ECO:0000256" key="2">
    <source>
        <dbReference type="SAM" id="SignalP"/>
    </source>
</evidence>
<name>A0A370FY86_GLULI</name>
<evidence type="ECO:0000256" key="1">
    <source>
        <dbReference type="SAM" id="MobiDB-lite"/>
    </source>
</evidence>
<protein>
    <submittedName>
        <fullName evidence="4">Uncharacterized protein</fullName>
    </submittedName>
</protein>
<dbReference type="Proteomes" id="UP000562982">
    <property type="component" value="Unassembled WGS sequence"/>
</dbReference>
<evidence type="ECO:0000313" key="3">
    <source>
        <dbReference type="EMBL" id="MBB2187607.1"/>
    </source>
</evidence>
<accession>A0A370FY86</accession>
<dbReference type="RefSeq" id="WP_141288863.1">
    <property type="nucleotide sequence ID" value="NZ_BJMI01000008.1"/>
</dbReference>
<comment type="caution">
    <text evidence="4">The sequence shown here is derived from an EMBL/GenBank/DDBJ whole genome shotgun (WGS) entry which is preliminary data.</text>
</comment>
<evidence type="ECO:0000313" key="6">
    <source>
        <dbReference type="Proteomes" id="UP000562982"/>
    </source>
</evidence>
<evidence type="ECO:0000313" key="4">
    <source>
        <dbReference type="EMBL" id="RDI36502.1"/>
    </source>
</evidence>
<organism evidence="4 5">
    <name type="scientific">Gluconacetobacter liquefaciens</name>
    <name type="common">Acetobacter liquefaciens</name>
    <dbReference type="NCBI Taxonomy" id="89584"/>
    <lineage>
        <taxon>Bacteria</taxon>
        <taxon>Pseudomonadati</taxon>
        <taxon>Pseudomonadota</taxon>
        <taxon>Alphaproteobacteria</taxon>
        <taxon>Acetobacterales</taxon>
        <taxon>Acetobacteraceae</taxon>
        <taxon>Gluconacetobacter</taxon>
    </lineage>
</organism>
<proteinExistence type="predicted"/>
<keyword evidence="2" id="KW-0732">Signal</keyword>